<comment type="caution">
    <text evidence="2">The sequence shown here is derived from an EMBL/GenBank/DDBJ whole genome shotgun (WGS) entry which is preliminary data.</text>
</comment>
<feature type="transmembrane region" description="Helical" evidence="1">
    <location>
        <begin position="109"/>
        <end position="132"/>
    </location>
</feature>
<evidence type="ECO:0000313" key="2">
    <source>
        <dbReference type="EMBL" id="KKY02089.1"/>
    </source>
</evidence>
<dbReference type="PATRIC" id="fig|1629550.3.peg.497"/>
<sequence length="178" mass="20981">MNKSKVFFDIEKETKWLNSLAKQGYRLTGKSGFTYRFKTCEKGAYIYQVEKRKPFTSDKNLDYIDFISNLDINTVAIQWGWFYFEKENDGKDFELFTDIQSKISHYKNLIFTLLIIGFFSFCIFNNCLNSPIGSQGPYIFNISFPLIANPLLMATVAFTIIKYFIKIHKLKKERFINE</sequence>
<dbReference type="InterPro" id="IPR021359">
    <property type="entry name" value="DUF2812"/>
</dbReference>
<evidence type="ECO:0008006" key="4">
    <source>
        <dbReference type="Google" id="ProtNLM"/>
    </source>
</evidence>
<organism evidence="2 3">
    <name type="scientific">Paraclostridium benzoelyticum</name>
    <dbReference type="NCBI Taxonomy" id="1629550"/>
    <lineage>
        <taxon>Bacteria</taxon>
        <taxon>Bacillati</taxon>
        <taxon>Bacillota</taxon>
        <taxon>Clostridia</taxon>
        <taxon>Peptostreptococcales</taxon>
        <taxon>Peptostreptococcaceae</taxon>
        <taxon>Paraclostridium</taxon>
    </lineage>
</organism>
<protein>
    <recommendedName>
        <fullName evidence="4">DUF2812 domain-containing protein</fullName>
    </recommendedName>
</protein>
<dbReference type="RefSeq" id="WP_046822348.1">
    <property type="nucleotide sequence ID" value="NZ_LBBT01000117.1"/>
</dbReference>
<keyword evidence="1" id="KW-1133">Transmembrane helix</keyword>
<dbReference type="Proteomes" id="UP000034407">
    <property type="component" value="Unassembled WGS sequence"/>
</dbReference>
<accession>A0A0M3DKX7</accession>
<keyword evidence="3" id="KW-1185">Reference proteome</keyword>
<evidence type="ECO:0000313" key="3">
    <source>
        <dbReference type="Proteomes" id="UP000034407"/>
    </source>
</evidence>
<proteinExistence type="predicted"/>
<feature type="transmembrane region" description="Helical" evidence="1">
    <location>
        <begin position="138"/>
        <end position="165"/>
    </location>
</feature>
<dbReference type="Pfam" id="PF11193">
    <property type="entry name" value="DUF2812"/>
    <property type="match status" value="1"/>
</dbReference>
<evidence type="ECO:0000256" key="1">
    <source>
        <dbReference type="SAM" id="Phobius"/>
    </source>
</evidence>
<gene>
    <name evidence="2" type="ORF">VN21_05095</name>
</gene>
<reference evidence="2 3" key="1">
    <citation type="submission" date="2015-04" db="EMBL/GenBank/DDBJ databases">
        <title>Microcin producing Clostridium sp. JC272T.</title>
        <authorList>
            <person name="Jyothsna T."/>
            <person name="Sasikala C."/>
            <person name="Ramana C."/>
        </authorList>
    </citation>
    <scope>NUCLEOTIDE SEQUENCE [LARGE SCALE GENOMIC DNA]</scope>
    <source>
        <strain evidence="2 3">JC272</strain>
    </source>
</reference>
<dbReference type="OrthoDB" id="8757095at2"/>
<keyword evidence="1" id="KW-0812">Transmembrane</keyword>
<dbReference type="AlphaFoldDB" id="A0A0M3DKX7"/>
<keyword evidence="1" id="KW-0472">Membrane</keyword>
<dbReference type="EMBL" id="LBBT01000117">
    <property type="protein sequence ID" value="KKY02089.1"/>
    <property type="molecule type" value="Genomic_DNA"/>
</dbReference>
<name>A0A0M3DKX7_9FIRM</name>